<dbReference type="Proteomes" id="UP000007129">
    <property type="component" value="Unassembled WGS sequence"/>
</dbReference>
<dbReference type="AlphaFoldDB" id="K2RWL7"/>
<dbReference type="VEuPathDB" id="FungiDB:MPH_08275"/>
<sequence>MFSAQLPPYFFLGSLHLQQYSAVVSRKSNSRWWQHSLAHHLPPYAVTFFKKKKISFNEPDLMGNDMSQRQQDGKIGQLPSWLVTPYVYQKSLAALSVWVLLSFRCVSRPQHHVLMKTSKSQFGRHIVNYYMNEIGRKSWIIHDDQT</sequence>
<dbReference type="InParanoid" id="K2RWL7"/>
<organism evidence="1 2">
    <name type="scientific">Macrophomina phaseolina (strain MS6)</name>
    <name type="common">Charcoal rot fungus</name>
    <dbReference type="NCBI Taxonomy" id="1126212"/>
    <lineage>
        <taxon>Eukaryota</taxon>
        <taxon>Fungi</taxon>
        <taxon>Dikarya</taxon>
        <taxon>Ascomycota</taxon>
        <taxon>Pezizomycotina</taxon>
        <taxon>Dothideomycetes</taxon>
        <taxon>Dothideomycetes incertae sedis</taxon>
        <taxon>Botryosphaeriales</taxon>
        <taxon>Botryosphaeriaceae</taxon>
        <taxon>Macrophomina</taxon>
    </lineage>
</organism>
<dbReference type="HOGENOM" id="CLU_1777836_0_0_1"/>
<comment type="caution">
    <text evidence="1">The sequence shown here is derived from an EMBL/GenBank/DDBJ whole genome shotgun (WGS) entry which is preliminary data.</text>
</comment>
<proteinExistence type="predicted"/>
<dbReference type="EMBL" id="AHHD01000345">
    <property type="protein sequence ID" value="EKG14549.1"/>
    <property type="molecule type" value="Genomic_DNA"/>
</dbReference>
<protein>
    <submittedName>
        <fullName evidence="1">Uncharacterized protein</fullName>
    </submittedName>
</protein>
<name>K2RWL7_MACPH</name>
<reference evidence="1 2" key="1">
    <citation type="journal article" date="2012" name="BMC Genomics">
        <title>Tools to kill: Genome of one of the most destructive plant pathogenic fungi Macrophomina phaseolina.</title>
        <authorList>
            <person name="Islam M.S."/>
            <person name="Haque M.S."/>
            <person name="Islam M.M."/>
            <person name="Emdad E.M."/>
            <person name="Halim A."/>
            <person name="Hossen Q.M.M."/>
            <person name="Hossain M.Z."/>
            <person name="Ahmed B."/>
            <person name="Rahim S."/>
            <person name="Rahman M.S."/>
            <person name="Alam M.M."/>
            <person name="Hou S."/>
            <person name="Wan X."/>
            <person name="Saito J.A."/>
            <person name="Alam M."/>
        </authorList>
    </citation>
    <scope>NUCLEOTIDE SEQUENCE [LARGE SCALE GENOMIC DNA]</scope>
    <source>
        <strain evidence="1 2">MS6</strain>
    </source>
</reference>
<evidence type="ECO:0000313" key="1">
    <source>
        <dbReference type="EMBL" id="EKG14549.1"/>
    </source>
</evidence>
<accession>K2RWL7</accession>
<evidence type="ECO:0000313" key="2">
    <source>
        <dbReference type="Proteomes" id="UP000007129"/>
    </source>
</evidence>
<gene>
    <name evidence="1" type="ORF">MPH_08275</name>
</gene>